<dbReference type="AlphaFoldDB" id="A0A319E300"/>
<evidence type="ECO:0000313" key="2">
    <source>
        <dbReference type="Proteomes" id="UP000248423"/>
    </source>
</evidence>
<dbReference type="VEuPathDB" id="FungiDB:BO78DRAFT_329029"/>
<evidence type="ECO:0000313" key="1">
    <source>
        <dbReference type="EMBL" id="PYI00858.1"/>
    </source>
</evidence>
<dbReference type="EMBL" id="KZ826433">
    <property type="protein sequence ID" value="PYI00858.1"/>
    <property type="molecule type" value="Genomic_DNA"/>
</dbReference>
<organism evidence="1 2">
    <name type="scientific">Aspergillus sclerotiicarbonarius (strain CBS 121057 / IBT 28362)</name>
    <dbReference type="NCBI Taxonomy" id="1448318"/>
    <lineage>
        <taxon>Eukaryota</taxon>
        <taxon>Fungi</taxon>
        <taxon>Dikarya</taxon>
        <taxon>Ascomycota</taxon>
        <taxon>Pezizomycotina</taxon>
        <taxon>Eurotiomycetes</taxon>
        <taxon>Eurotiomycetidae</taxon>
        <taxon>Eurotiales</taxon>
        <taxon>Aspergillaceae</taxon>
        <taxon>Aspergillus</taxon>
        <taxon>Aspergillus subgen. Circumdati</taxon>
    </lineage>
</organism>
<name>A0A319E300_ASPSB</name>
<dbReference type="OrthoDB" id="3259529at2759"/>
<protein>
    <submittedName>
        <fullName evidence="1">Uncharacterized protein</fullName>
    </submittedName>
</protein>
<accession>A0A319E300</accession>
<keyword evidence="2" id="KW-1185">Reference proteome</keyword>
<dbReference type="Gene3D" id="3.30.70.790">
    <property type="entry name" value="UreE, C-terminal domain"/>
    <property type="match status" value="1"/>
</dbReference>
<dbReference type="Proteomes" id="UP000248423">
    <property type="component" value="Unassembled WGS sequence"/>
</dbReference>
<reference evidence="1 2" key="1">
    <citation type="submission" date="2018-02" db="EMBL/GenBank/DDBJ databases">
        <title>The genomes of Aspergillus section Nigri reveals drivers in fungal speciation.</title>
        <authorList>
            <consortium name="DOE Joint Genome Institute"/>
            <person name="Vesth T.C."/>
            <person name="Nybo J."/>
            <person name="Theobald S."/>
            <person name="Brandl J."/>
            <person name="Frisvad J.C."/>
            <person name="Nielsen K.F."/>
            <person name="Lyhne E.K."/>
            <person name="Kogle M.E."/>
            <person name="Kuo A."/>
            <person name="Riley R."/>
            <person name="Clum A."/>
            <person name="Nolan M."/>
            <person name="Lipzen A."/>
            <person name="Salamov A."/>
            <person name="Henrissat B."/>
            <person name="Wiebenga A."/>
            <person name="De vries R.P."/>
            <person name="Grigoriev I.V."/>
            <person name="Mortensen U.H."/>
            <person name="Andersen M.R."/>
            <person name="Baker S.E."/>
        </authorList>
    </citation>
    <scope>NUCLEOTIDE SEQUENCE [LARGE SCALE GENOMIC DNA]</scope>
    <source>
        <strain evidence="1 2">CBS 121057</strain>
    </source>
</reference>
<proteinExistence type="predicted"/>
<sequence length="265" mass="30549">METPQDNNDYVISPMFHPLAVGDPDEELQPHQEVSTVLSLLSDAGIHYCFVQEHAQIYYGSSILQRDRVLCIQDEQFERAVEIFTSRSDILNPCGPNPFRSPSLLNHKYPRFKAVGWATFWTLVPGRYCHLVVEPENIEFSKGDLPYPKLAVYVQSAIDSKNDGLLQELIDGMNLTEEWGGESLDLEGHTDTQWLEDRIQAFLDDGEDPMYIWIDPTPVSRRTVWTKMVQGKQKRLGWKYPAERYATRYRKHGSKDPRSVYRPGV</sequence>
<gene>
    <name evidence="1" type="ORF">BO78DRAFT_329029</name>
</gene>